<evidence type="ECO:0000256" key="2">
    <source>
        <dbReference type="ARBA" id="ARBA00010131"/>
    </source>
</evidence>
<comment type="subcellular location">
    <subcellularLocation>
        <location evidence="1">Membrane</location>
    </subcellularLocation>
</comment>
<feature type="transmembrane region" description="Helical" evidence="7">
    <location>
        <begin position="487"/>
        <end position="509"/>
    </location>
</feature>
<evidence type="ECO:0000256" key="6">
    <source>
        <dbReference type="SAM" id="MobiDB-lite"/>
    </source>
</evidence>
<evidence type="ECO:0000256" key="1">
    <source>
        <dbReference type="ARBA" id="ARBA00004370"/>
    </source>
</evidence>
<feature type="region of interest" description="Disordered" evidence="6">
    <location>
        <begin position="262"/>
        <end position="283"/>
    </location>
</feature>
<evidence type="ECO:0000313" key="9">
    <source>
        <dbReference type="RefSeq" id="XP_030385522.1"/>
    </source>
</evidence>
<comment type="similarity">
    <text evidence="2">Belongs to the ODR-4 family.</text>
</comment>
<name>A0A6J2UEG8_DROLE</name>
<sequence>MIRTVLLHKADELYLAKCAQEHKFSYGIIVGHQAELNKSVVVHMARNNEEDADLEDLSDVRLTISDINSQALASQWLSASKMCPGSFDVIGIFISSVRPDVASEDSAEFKNAKKLFSDVYDTLLKSSKTFGVYTTDVAQTDFVFLAYSLANKKVLCKNYSYGKHCKKTYFTANIKCIICGGIFTDMEHRFVEKPFEWIPLECNFDMDDVIPINDPARRINIEEQFQNIIVAMRSNLMASEVFLQNEMVEDTIELQAYIKKKKTKEEKEKNTSTAPRESTTADQAPLELLGNNQSSNSQINGAIRASIVLPLKCHLNNDTEIKVREFNGSMRMSGILSTRIYCNPRNSIADVKRFLRDDVLRSLVTRIQVYCDGLTDPHVTNEAIYISEPPRRVYFTLPSDSDGKKANSVHSPVQFSEYLFRGEAPTVVVAQAKQILDIELDPETIVLDAEGLPDDANFLSAGSGVLRDIETQGMPSSMPKRELSRSLYMLGISVALLVLLVSVALHFALNGQQ</sequence>
<keyword evidence="3 7" id="KW-0812">Transmembrane</keyword>
<evidence type="ECO:0000256" key="7">
    <source>
        <dbReference type="SAM" id="Phobius"/>
    </source>
</evidence>
<organism evidence="8 9">
    <name type="scientific">Drosophila lebanonensis</name>
    <name type="common">Fruit fly</name>
    <name type="synonym">Scaptodrosophila lebanonensis</name>
    <dbReference type="NCBI Taxonomy" id="7225"/>
    <lineage>
        <taxon>Eukaryota</taxon>
        <taxon>Metazoa</taxon>
        <taxon>Ecdysozoa</taxon>
        <taxon>Arthropoda</taxon>
        <taxon>Hexapoda</taxon>
        <taxon>Insecta</taxon>
        <taxon>Pterygota</taxon>
        <taxon>Neoptera</taxon>
        <taxon>Endopterygota</taxon>
        <taxon>Diptera</taxon>
        <taxon>Brachycera</taxon>
        <taxon>Muscomorpha</taxon>
        <taxon>Ephydroidea</taxon>
        <taxon>Drosophilidae</taxon>
        <taxon>Scaptodrosophila</taxon>
    </lineage>
</organism>
<evidence type="ECO:0000256" key="3">
    <source>
        <dbReference type="ARBA" id="ARBA00022692"/>
    </source>
</evidence>
<dbReference type="GeneID" id="115632485"/>
<dbReference type="GO" id="GO:0012505">
    <property type="term" value="C:endomembrane system"/>
    <property type="evidence" value="ECO:0007669"/>
    <property type="project" value="TreeGrafter"/>
</dbReference>
<dbReference type="OrthoDB" id="21458at2759"/>
<accession>A0A6J2UEG8</accession>
<feature type="compositionally biased region" description="Polar residues" evidence="6">
    <location>
        <begin position="271"/>
        <end position="282"/>
    </location>
</feature>
<keyword evidence="4 7" id="KW-1133">Transmembrane helix</keyword>
<dbReference type="AlphaFoldDB" id="A0A6J2UEG8"/>
<keyword evidence="5 7" id="KW-0472">Membrane</keyword>
<evidence type="ECO:0000313" key="8">
    <source>
        <dbReference type="Proteomes" id="UP000504634"/>
    </source>
</evidence>
<evidence type="ECO:0000256" key="5">
    <source>
        <dbReference type="ARBA" id="ARBA00023136"/>
    </source>
</evidence>
<keyword evidence="8" id="KW-1185">Reference proteome</keyword>
<protein>
    <submittedName>
        <fullName evidence="9">Protein odr-4 homolog isoform X2</fullName>
    </submittedName>
</protein>
<dbReference type="RefSeq" id="XP_030385522.1">
    <property type="nucleotide sequence ID" value="XM_030529662.1"/>
</dbReference>
<evidence type="ECO:0000256" key="4">
    <source>
        <dbReference type="ARBA" id="ARBA00022989"/>
    </source>
</evidence>
<reference evidence="9" key="1">
    <citation type="submission" date="2025-08" db="UniProtKB">
        <authorList>
            <consortium name="RefSeq"/>
        </authorList>
    </citation>
    <scope>IDENTIFICATION</scope>
    <source>
        <strain evidence="9">11010-0011.00</strain>
        <tissue evidence="9">Whole body</tissue>
    </source>
</reference>
<dbReference type="GO" id="GO:0016020">
    <property type="term" value="C:membrane"/>
    <property type="evidence" value="ECO:0007669"/>
    <property type="project" value="UniProtKB-SubCell"/>
</dbReference>
<dbReference type="GO" id="GO:0008104">
    <property type="term" value="P:intracellular protein localization"/>
    <property type="evidence" value="ECO:0007669"/>
    <property type="project" value="TreeGrafter"/>
</dbReference>
<dbReference type="Proteomes" id="UP000504634">
    <property type="component" value="Unplaced"/>
</dbReference>
<dbReference type="PANTHER" id="PTHR33966:SF1">
    <property type="entry name" value="PROTEIN ODR-4 HOMOLOG"/>
    <property type="match status" value="1"/>
</dbReference>
<gene>
    <name evidence="9" type="primary">LOC115632485</name>
</gene>
<dbReference type="PANTHER" id="PTHR33966">
    <property type="entry name" value="PROTEIN ODR-4 HOMOLOG"/>
    <property type="match status" value="1"/>
</dbReference>
<dbReference type="Pfam" id="PF14778">
    <property type="entry name" value="ODR4-like"/>
    <property type="match status" value="1"/>
</dbReference>
<proteinExistence type="inferred from homology"/>
<dbReference type="InterPro" id="IPR029454">
    <property type="entry name" value="ODR-4-like"/>
</dbReference>